<comment type="subcellular location">
    <subcellularLocation>
        <location evidence="1 9">Nucleus</location>
    </subcellularLocation>
</comment>
<evidence type="ECO:0000256" key="7">
    <source>
        <dbReference type="ARBA" id="ARBA00023163"/>
    </source>
</evidence>
<dbReference type="AlphaFoldDB" id="A0AAD5XNF8"/>
<comment type="similarity">
    <text evidence="2 9">Belongs to the EAF6 family.</text>
</comment>
<evidence type="ECO:0000256" key="2">
    <source>
        <dbReference type="ARBA" id="ARBA00010916"/>
    </source>
</evidence>
<keyword evidence="9" id="KW-0227">DNA damage</keyword>
<evidence type="ECO:0000256" key="6">
    <source>
        <dbReference type="ARBA" id="ARBA00023054"/>
    </source>
</evidence>
<feature type="coiled-coil region" evidence="10">
    <location>
        <begin position="10"/>
        <end position="44"/>
    </location>
</feature>
<proteinExistence type="inferred from homology"/>
<organism evidence="12 13">
    <name type="scientific">Geranomyces variabilis</name>
    <dbReference type="NCBI Taxonomy" id="109894"/>
    <lineage>
        <taxon>Eukaryota</taxon>
        <taxon>Fungi</taxon>
        <taxon>Fungi incertae sedis</taxon>
        <taxon>Chytridiomycota</taxon>
        <taxon>Chytridiomycota incertae sedis</taxon>
        <taxon>Chytridiomycetes</taxon>
        <taxon>Spizellomycetales</taxon>
        <taxon>Powellomycetaceae</taxon>
        <taxon>Geranomyces</taxon>
    </lineage>
</organism>
<keyword evidence="6 10" id="KW-0175">Coiled coil</keyword>
<accession>A0AAD5XNF8</accession>
<name>A0AAD5XNF8_9FUNG</name>
<dbReference type="GO" id="GO:0006325">
    <property type="term" value="P:chromatin organization"/>
    <property type="evidence" value="ECO:0007669"/>
    <property type="project" value="UniProtKB-KW"/>
</dbReference>
<dbReference type="EMBL" id="JADGJQ010000022">
    <property type="protein sequence ID" value="KAJ3179192.1"/>
    <property type="molecule type" value="Genomic_DNA"/>
</dbReference>
<reference evidence="12" key="1">
    <citation type="submission" date="2020-05" db="EMBL/GenBank/DDBJ databases">
        <title>Phylogenomic resolution of chytrid fungi.</title>
        <authorList>
            <person name="Stajich J.E."/>
            <person name="Amses K."/>
            <person name="Simmons R."/>
            <person name="Seto K."/>
            <person name="Myers J."/>
            <person name="Bonds A."/>
            <person name="Quandt C.A."/>
            <person name="Barry K."/>
            <person name="Liu P."/>
            <person name="Grigoriev I."/>
            <person name="Longcore J.E."/>
            <person name="James T.Y."/>
        </authorList>
    </citation>
    <scope>NUCLEOTIDE SEQUENCE</scope>
    <source>
        <strain evidence="12">JEL0379</strain>
    </source>
</reference>
<keyword evidence="9" id="KW-0234">DNA repair</keyword>
<evidence type="ECO:0000313" key="12">
    <source>
        <dbReference type="EMBL" id="KAJ3179192.1"/>
    </source>
</evidence>
<evidence type="ECO:0000256" key="11">
    <source>
        <dbReference type="SAM" id="MobiDB-lite"/>
    </source>
</evidence>
<comment type="function">
    <text evidence="9">Component of the NuA4 histone acetyltransferase complex which is involved in transcriptional activation of selected genes principally by acetylation of nucleosomal histone H4 and H2A. The NuA4 complex is also involved in DNA repair.</text>
</comment>
<keyword evidence="7 9" id="KW-0804">Transcription</keyword>
<evidence type="ECO:0000256" key="8">
    <source>
        <dbReference type="ARBA" id="ARBA00023242"/>
    </source>
</evidence>
<keyword evidence="4 9" id="KW-0156">Chromatin regulator</keyword>
<evidence type="ECO:0000313" key="13">
    <source>
        <dbReference type="Proteomes" id="UP001212152"/>
    </source>
</evidence>
<protein>
    <recommendedName>
        <fullName evidence="3 9">Chromatin modification-related protein EAF6</fullName>
    </recommendedName>
</protein>
<keyword evidence="5 9" id="KW-0805">Transcription regulation</keyword>
<feature type="region of interest" description="Disordered" evidence="11">
    <location>
        <begin position="87"/>
        <end position="164"/>
    </location>
</feature>
<evidence type="ECO:0000256" key="10">
    <source>
        <dbReference type="SAM" id="Coils"/>
    </source>
</evidence>
<dbReference type="InterPro" id="IPR015418">
    <property type="entry name" value="Eaf6"/>
</dbReference>
<dbReference type="Pfam" id="PF09340">
    <property type="entry name" value="NuA4"/>
    <property type="match status" value="1"/>
</dbReference>
<evidence type="ECO:0000256" key="1">
    <source>
        <dbReference type="ARBA" id="ARBA00004123"/>
    </source>
</evidence>
<gene>
    <name evidence="12" type="ORF">HDU87_003151</name>
</gene>
<evidence type="ECO:0000256" key="3">
    <source>
        <dbReference type="ARBA" id="ARBA00018504"/>
    </source>
</evidence>
<sequence length="164" mass="18370">MDQTEQADLNNVSHHMLQEAERELQELLSRKKVVDRSLVDLERKIYLIEGSYLEETSNGNLVKGFSDYLNSHATRKKTKLNEGDRLFSRSSVTYPKALEMGRDRGLADDGGDDDNGGSSSRGTPARTTDRTKKSTIKKRASSLLTPDLETPLQKKKRARGGDET</sequence>
<evidence type="ECO:0000256" key="5">
    <source>
        <dbReference type="ARBA" id="ARBA00023015"/>
    </source>
</evidence>
<dbReference type="GO" id="GO:0005634">
    <property type="term" value="C:nucleus"/>
    <property type="evidence" value="ECO:0007669"/>
    <property type="project" value="UniProtKB-SubCell"/>
</dbReference>
<keyword evidence="8 9" id="KW-0539">Nucleus</keyword>
<dbReference type="GO" id="GO:0035267">
    <property type="term" value="C:NuA4 histone acetyltransferase complex"/>
    <property type="evidence" value="ECO:0007669"/>
    <property type="project" value="UniProtKB-UniRule"/>
</dbReference>
<comment type="subunit">
    <text evidence="9">Component of the NuA4 histone acetyltransferase complex.</text>
</comment>
<dbReference type="GO" id="GO:0006281">
    <property type="term" value="P:DNA repair"/>
    <property type="evidence" value="ECO:0007669"/>
    <property type="project" value="UniProtKB-UniRule"/>
</dbReference>
<evidence type="ECO:0000256" key="9">
    <source>
        <dbReference type="RuleBase" id="RU368022"/>
    </source>
</evidence>
<comment type="caution">
    <text evidence="12">The sequence shown here is derived from an EMBL/GenBank/DDBJ whole genome shotgun (WGS) entry which is preliminary data.</text>
</comment>
<dbReference type="Proteomes" id="UP001212152">
    <property type="component" value="Unassembled WGS sequence"/>
</dbReference>
<evidence type="ECO:0000256" key="4">
    <source>
        <dbReference type="ARBA" id="ARBA00022853"/>
    </source>
</evidence>
<keyword evidence="13" id="KW-1185">Reference proteome</keyword>
<dbReference type="PANTHER" id="PTHR13476">
    <property type="entry name" value="CHROMATIN MODIFICATION-RELATED PROTEIN MEAF6"/>
    <property type="match status" value="1"/>
</dbReference>